<dbReference type="Proteomes" id="UP001732700">
    <property type="component" value="Chromosome 4A"/>
</dbReference>
<dbReference type="EnsemblPlants" id="AVESA.00010b.r2.4AG0644930.1">
    <property type="protein sequence ID" value="AVESA.00010b.r2.4AG0644930.1.CDS.1"/>
    <property type="gene ID" value="AVESA.00010b.r2.4AG0644930"/>
</dbReference>
<name>A0ACD5WJE4_AVESA</name>
<sequence>MDKAPVDGEKNQFSAMTREAPVEPRKEAVAIDKNQTESCAESAPPTAKHRLDDDYVSFILAMPRGLPPTKIPFSSGNNIAELLGVTEEYLEEKRRCYREAAARSERISQEFALFQEKISEEYDRLGYVEVDDEYLAGVAEMQEYSAELRKEDRDRSGFKFYDPDRCKPADDGLCSVNSVK</sequence>
<reference evidence="1" key="1">
    <citation type="submission" date="2021-05" db="EMBL/GenBank/DDBJ databases">
        <authorList>
            <person name="Scholz U."/>
            <person name="Mascher M."/>
            <person name="Fiebig A."/>
        </authorList>
    </citation>
    <scope>NUCLEOTIDE SEQUENCE [LARGE SCALE GENOMIC DNA]</scope>
</reference>
<keyword evidence="2" id="KW-1185">Reference proteome</keyword>
<reference evidence="1" key="2">
    <citation type="submission" date="2025-09" db="UniProtKB">
        <authorList>
            <consortium name="EnsemblPlants"/>
        </authorList>
    </citation>
    <scope>IDENTIFICATION</scope>
</reference>
<organism evidence="1 2">
    <name type="scientific">Avena sativa</name>
    <name type="common">Oat</name>
    <dbReference type="NCBI Taxonomy" id="4498"/>
    <lineage>
        <taxon>Eukaryota</taxon>
        <taxon>Viridiplantae</taxon>
        <taxon>Streptophyta</taxon>
        <taxon>Embryophyta</taxon>
        <taxon>Tracheophyta</taxon>
        <taxon>Spermatophyta</taxon>
        <taxon>Magnoliopsida</taxon>
        <taxon>Liliopsida</taxon>
        <taxon>Poales</taxon>
        <taxon>Poaceae</taxon>
        <taxon>BOP clade</taxon>
        <taxon>Pooideae</taxon>
        <taxon>Poodae</taxon>
        <taxon>Poeae</taxon>
        <taxon>Poeae Chloroplast Group 1 (Aveneae type)</taxon>
        <taxon>Aveninae</taxon>
        <taxon>Avena</taxon>
    </lineage>
</organism>
<proteinExistence type="predicted"/>
<accession>A0ACD5WJE4</accession>
<protein>
    <submittedName>
        <fullName evidence="1">Uncharacterized protein</fullName>
    </submittedName>
</protein>
<evidence type="ECO:0000313" key="2">
    <source>
        <dbReference type="Proteomes" id="UP001732700"/>
    </source>
</evidence>
<evidence type="ECO:0000313" key="1">
    <source>
        <dbReference type="EnsemblPlants" id="AVESA.00010b.r2.4AG0644930.1.CDS.1"/>
    </source>
</evidence>